<evidence type="ECO:0000313" key="7">
    <source>
        <dbReference type="Proteomes" id="UP001642484"/>
    </source>
</evidence>
<comment type="similarity">
    <text evidence="1">Belongs to the TBCC family.</text>
</comment>
<dbReference type="InterPro" id="IPR012945">
    <property type="entry name" value="Tubulin-bd_cofactor_C_dom"/>
</dbReference>
<evidence type="ECO:0000259" key="4">
    <source>
        <dbReference type="PROSITE" id="PS51329"/>
    </source>
</evidence>
<organism evidence="6 7">
    <name type="scientific">Durusdinium trenchii</name>
    <dbReference type="NCBI Taxonomy" id="1381693"/>
    <lineage>
        <taxon>Eukaryota</taxon>
        <taxon>Sar</taxon>
        <taxon>Alveolata</taxon>
        <taxon>Dinophyceae</taxon>
        <taxon>Suessiales</taxon>
        <taxon>Symbiodiniaceae</taxon>
        <taxon>Durusdinium</taxon>
    </lineage>
</organism>
<evidence type="ECO:0000256" key="3">
    <source>
        <dbReference type="SAM" id="MobiDB-lite"/>
    </source>
</evidence>
<proteinExistence type="inferred from homology"/>
<dbReference type="PROSITE" id="PS51329">
    <property type="entry name" value="C_CAP_COFACTOR_C"/>
    <property type="match status" value="1"/>
</dbReference>
<feature type="compositionally biased region" description="Basic residues" evidence="3">
    <location>
        <begin position="15"/>
        <end position="29"/>
    </location>
</feature>
<dbReference type="InterPro" id="IPR006599">
    <property type="entry name" value="CARP_motif"/>
</dbReference>
<dbReference type="Pfam" id="PF07986">
    <property type="entry name" value="TBCC"/>
    <property type="match status" value="1"/>
</dbReference>
<protein>
    <recommendedName>
        <fullName evidence="4">C-CAP/cofactor C-like domain-containing protein</fullName>
    </recommendedName>
</protein>
<evidence type="ECO:0000256" key="2">
    <source>
        <dbReference type="ARBA" id="ARBA00022741"/>
    </source>
</evidence>
<reference evidence="6 7" key="1">
    <citation type="submission" date="2024-02" db="EMBL/GenBank/DDBJ databases">
        <authorList>
            <person name="Chen Y."/>
            <person name="Shah S."/>
            <person name="Dougan E. K."/>
            <person name="Thang M."/>
            <person name="Chan C."/>
        </authorList>
    </citation>
    <scope>NUCLEOTIDE SEQUENCE [LARGE SCALE GENOMIC DNA]</scope>
</reference>
<feature type="region of interest" description="Disordered" evidence="3">
    <location>
        <begin position="1"/>
        <end position="32"/>
    </location>
</feature>
<evidence type="ECO:0000313" key="5">
    <source>
        <dbReference type="EMBL" id="CAK9073255.1"/>
    </source>
</evidence>
<dbReference type="Gene3D" id="2.160.20.70">
    <property type="match status" value="1"/>
</dbReference>
<dbReference type="InterPro" id="IPR017901">
    <property type="entry name" value="C-CAP_CF_C-like"/>
</dbReference>
<dbReference type="InterPro" id="IPR016098">
    <property type="entry name" value="CAP/MinC_C"/>
</dbReference>
<keyword evidence="7" id="KW-1185">Reference proteome</keyword>
<evidence type="ECO:0000313" key="6">
    <source>
        <dbReference type="EMBL" id="CAK9073343.1"/>
    </source>
</evidence>
<sequence length="339" mass="38118">MGGCESKGGAQGARKVPKKKAQAPPKKKLNPADYTFSKKIDEVLVKQEGSIAGEQFNIEECKNCDIFLLDYIATSFVDDCQDCRIYIGPVETSVFVRNCSNCSLVIACQQYRCRDCQDCNIALFCGTEPIIESSQKMQFACFDFNYFSLRGQMASAGLKPWNNKWWMIYDFNKNEEKPNWSLLPQEEAGRLLNVEAAGVITPEELENESVVPLTLGSRPWPSKETCFIVFMPDSEAFIEAFLSKSLASKWAIARTRVVRLQDDQLKTLFTWAKEPKLLGRCKGEEITGIQVCGENIQKQVQDALALTGLATGAKNIRVIPQKDTEALATHFFQTWKDEV</sequence>
<feature type="compositionally biased region" description="Gly residues" evidence="3">
    <location>
        <begin position="1"/>
        <end position="11"/>
    </location>
</feature>
<comment type="caution">
    <text evidence="6">The sequence shown here is derived from an EMBL/GenBank/DDBJ whole genome shotgun (WGS) entry which is preliminary data.</text>
</comment>
<dbReference type="PANTHER" id="PTHR15440">
    <property type="entry name" value="XRP2 PROTEIN"/>
    <property type="match status" value="1"/>
</dbReference>
<keyword evidence="2" id="KW-0547">Nucleotide-binding</keyword>
<accession>A0ABP0PCK7</accession>
<dbReference type="Proteomes" id="UP001642484">
    <property type="component" value="Unassembled WGS sequence"/>
</dbReference>
<name>A0ABP0PCK7_9DINO</name>
<feature type="domain" description="C-CAP/cofactor C-like" evidence="4">
    <location>
        <begin position="24"/>
        <end position="173"/>
    </location>
</feature>
<dbReference type="SMART" id="SM00673">
    <property type="entry name" value="CARP"/>
    <property type="match status" value="2"/>
</dbReference>
<evidence type="ECO:0000256" key="1">
    <source>
        <dbReference type="ARBA" id="ARBA00008848"/>
    </source>
</evidence>
<dbReference type="InterPro" id="IPR039093">
    <property type="entry name" value="XRP2"/>
</dbReference>
<gene>
    <name evidence="5" type="ORF">CCMP2556_LOCUS36049</name>
    <name evidence="6" type="ORF">CCMP2556_LOCUS36104</name>
</gene>
<dbReference type="PANTHER" id="PTHR15440:SF0">
    <property type="entry name" value="PROTEIN XRP2"/>
    <property type="match status" value="1"/>
</dbReference>
<dbReference type="EMBL" id="CAXAMN010022873">
    <property type="protein sequence ID" value="CAK9073343.1"/>
    <property type="molecule type" value="Genomic_DNA"/>
</dbReference>
<dbReference type="EMBL" id="CAXAMN010022862">
    <property type="protein sequence ID" value="CAK9073255.1"/>
    <property type="molecule type" value="Genomic_DNA"/>
</dbReference>